<dbReference type="OrthoDB" id="29474at2759"/>
<dbReference type="RefSeq" id="XP_004257796.1">
    <property type="nucleotide sequence ID" value="XM_004257748.1"/>
</dbReference>
<dbReference type="VEuPathDB" id="AmoebaDB:EIN_267410"/>
<dbReference type="OMA" id="IRNDINW"/>
<evidence type="ECO:0000313" key="2">
    <source>
        <dbReference type="Proteomes" id="UP000014680"/>
    </source>
</evidence>
<evidence type="ECO:0000313" key="1">
    <source>
        <dbReference type="EMBL" id="ELP91025.1"/>
    </source>
</evidence>
<dbReference type="Proteomes" id="UP000014680">
    <property type="component" value="Unassembled WGS sequence"/>
</dbReference>
<sequence>MLEKCFLAIVLRFNTDFRMAVNFIQINKKCQDVVLMLKINPLNIKSNISSLFNAEKIQRNIQFSKELLLYEKIETVRIDENLLLCFKKRVLENKNIHRIIVTSACTPNILDDLKQQIVELTVNNKFNCFNFNQFEALKKIKVTCLEVKPSFVEAVNALPVLNYVGIYCYKELNYSVIDLVCQCKAPNVRFFADCISPSLLNTFEMPKLKNDIVFCCKDYICGMSKYFHVNMSTQVVIQVAPQCYTFTEFLTKYLPTSILLKPNSFVVSDTPVHRKVCLDLSQYTFLSEIKNDVPWLLITYPNNIEAVGDRVVPNVHLKGLTINQSRYNGSIPLSVSSLTTNNSALSFDNLPHLYYLQCFFSTFNFDLNALTSLTKIHTIGNYANFNGLTNLKELTTDGFTKQDVLFPPSLTYLRLESASVVNTSLSLKKLFIRLSMKTSADLIKLNNLTKLCLDGDFTELKFPRSLRSLKLVSVCYKKAINLIDIGLLNLKIIDSFDVSVHLPSSLVSLKIEKSEIRVFNAKSLNLNFFCLYDCSALFLDDFFNSAKVLYVFLFDNNTPITIKKNCFAIPIVSRHKTCFVFP</sequence>
<reference evidence="1 2" key="1">
    <citation type="submission" date="2012-10" db="EMBL/GenBank/DDBJ databases">
        <authorList>
            <person name="Zafar N."/>
            <person name="Inman J."/>
            <person name="Hall N."/>
            <person name="Lorenzi H."/>
            <person name="Caler E."/>
        </authorList>
    </citation>
    <scope>NUCLEOTIDE SEQUENCE [LARGE SCALE GENOMIC DNA]</scope>
    <source>
        <strain evidence="1 2">IP1</strain>
    </source>
</reference>
<keyword evidence="2" id="KW-1185">Reference proteome</keyword>
<accession>A0A0A1UE02</accession>
<protein>
    <submittedName>
        <fullName evidence="1">Uncharacterized protein</fullName>
    </submittedName>
</protein>
<dbReference type="EMBL" id="KB206479">
    <property type="protein sequence ID" value="ELP91025.1"/>
    <property type="molecule type" value="Genomic_DNA"/>
</dbReference>
<organism evidence="1 2">
    <name type="scientific">Entamoeba invadens IP1</name>
    <dbReference type="NCBI Taxonomy" id="370355"/>
    <lineage>
        <taxon>Eukaryota</taxon>
        <taxon>Amoebozoa</taxon>
        <taxon>Evosea</taxon>
        <taxon>Archamoebae</taxon>
        <taxon>Mastigamoebida</taxon>
        <taxon>Entamoebidae</taxon>
        <taxon>Entamoeba</taxon>
    </lineage>
</organism>
<dbReference type="GeneID" id="14890120"/>
<name>A0A0A1UE02_ENTIV</name>
<dbReference type="KEGG" id="eiv:EIN_267410"/>
<gene>
    <name evidence="1" type="ORF">EIN_267410</name>
</gene>
<proteinExistence type="predicted"/>
<dbReference type="AlphaFoldDB" id="A0A0A1UE02"/>